<dbReference type="EMBL" id="JAFHKK010000005">
    <property type="protein sequence ID" value="MBN2963881.1"/>
    <property type="molecule type" value="Genomic_DNA"/>
</dbReference>
<dbReference type="Gene3D" id="3.30.1840.10">
    <property type="entry name" value="Polyphosphate kinase middle domain"/>
    <property type="match status" value="1"/>
</dbReference>
<dbReference type="Pfam" id="PF13089">
    <property type="entry name" value="PP_kinase_N"/>
    <property type="match status" value="1"/>
</dbReference>
<evidence type="ECO:0000256" key="4">
    <source>
        <dbReference type="ARBA" id="ARBA00022777"/>
    </source>
</evidence>
<evidence type="ECO:0000256" key="5">
    <source>
        <dbReference type="ARBA" id="ARBA00022840"/>
    </source>
</evidence>
<evidence type="ECO:0000259" key="10">
    <source>
        <dbReference type="Pfam" id="PF13090"/>
    </source>
</evidence>
<dbReference type="Gene3D" id="1.20.58.310">
    <property type="entry name" value="Polyphosphate kinase N-terminal domain"/>
    <property type="match status" value="1"/>
</dbReference>
<feature type="binding site" evidence="6">
    <location>
        <position position="585"/>
    </location>
    <ligand>
        <name>ATP</name>
        <dbReference type="ChEBI" id="CHEBI:30616"/>
    </ligand>
</feature>
<feature type="binding site" evidence="6">
    <location>
        <position position="371"/>
    </location>
    <ligand>
        <name>Mg(2+)</name>
        <dbReference type="ChEBI" id="CHEBI:18420"/>
    </ligand>
</feature>
<evidence type="ECO:0000259" key="9">
    <source>
        <dbReference type="Pfam" id="PF13089"/>
    </source>
</evidence>
<evidence type="ECO:0000256" key="7">
    <source>
        <dbReference type="RuleBase" id="RU003800"/>
    </source>
</evidence>
<evidence type="ECO:0000313" key="12">
    <source>
        <dbReference type="EMBL" id="MBN2963881.1"/>
    </source>
</evidence>
<evidence type="ECO:0000256" key="1">
    <source>
        <dbReference type="ARBA" id="ARBA00022553"/>
    </source>
</evidence>
<dbReference type="SUPFAM" id="SSF56024">
    <property type="entry name" value="Phospholipase D/nuclease"/>
    <property type="match status" value="2"/>
</dbReference>
<dbReference type="SUPFAM" id="SSF140356">
    <property type="entry name" value="PPK N-terminal domain-like"/>
    <property type="match status" value="1"/>
</dbReference>
<feature type="domain" description="Polyphosphate kinase N-terminal" evidence="9">
    <location>
        <begin position="11"/>
        <end position="113"/>
    </location>
</feature>
<keyword evidence="13" id="KW-1185">Reference proteome</keyword>
<dbReference type="Pfam" id="PF17941">
    <property type="entry name" value="PP_kinase_C_1"/>
    <property type="match status" value="1"/>
</dbReference>
<dbReference type="SUPFAM" id="SSF143724">
    <property type="entry name" value="PHP14-like"/>
    <property type="match status" value="1"/>
</dbReference>
<feature type="domain" description="Polyphosphate kinase middle" evidence="8">
    <location>
        <begin position="129"/>
        <end position="300"/>
    </location>
</feature>
<feature type="binding site" evidence="6">
    <location>
        <position position="401"/>
    </location>
    <ligand>
        <name>Mg(2+)</name>
        <dbReference type="ChEBI" id="CHEBI:18420"/>
    </ligand>
</feature>
<protein>
    <recommendedName>
        <fullName evidence="6 7">Polyphosphate kinase</fullName>
        <ecNumber evidence="6 7">2.7.4.1</ecNumber>
    </recommendedName>
    <alternativeName>
        <fullName evidence="6">ATP-polyphosphate phosphotransferase</fullName>
    </alternativeName>
    <alternativeName>
        <fullName evidence="6">Polyphosphoric acid kinase</fullName>
    </alternativeName>
</protein>
<keyword evidence="5 6" id="KW-0067">ATP-binding</keyword>
<name>A0ABS2WQB4_9BACT</name>
<dbReference type="PIRSF" id="PIRSF015589">
    <property type="entry name" value="PP_kinase"/>
    <property type="match status" value="1"/>
</dbReference>
<comment type="function">
    <text evidence="6 7">Catalyzes the reversible transfer of the terminal phosphate of ATP to form a long-chain polyphosphate (polyP).</text>
</comment>
<keyword evidence="4 6" id="KW-0418">Kinase</keyword>
<dbReference type="NCBIfam" id="NF003917">
    <property type="entry name" value="PRK05443.1-1"/>
    <property type="match status" value="1"/>
</dbReference>
<proteinExistence type="inferred from homology"/>
<comment type="caution">
    <text evidence="12">The sequence shown here is derived from an EMBL/GenBank/DDBJ whole genome shotgun (WGS) entry which is preliminary data.</text>
</comment>
<accession>A0ABS2WQB4</accession>
<comment type="PTM">
    <text evidence="6 7">An intermediate of this reaction is the autophosphorylated ppk in which a phosphate is covalently linked to a histidine residue through a N-P bond.</text>
</comment>
<dbReference type="InterPro" id="IPR025198">
    <property type="entry name" value="PPK_N_dom"/>
</dbReference>
<dbReference type="PANTHER" id="PTHR30218:SF0">
    <property type="entry name" value="POLYPHOSPHATE KINASE"/>
    <property type="match status" value="1"/>
</dbReference>
<dbReference type="Pfam" id="PF13090">
    <property type="entry name" value="PP_kinase_C"/>
    <property type="match status" value="1"/>
</dbReference>
<evidence type="ECO:0000256" key="6">
    <source>
        <dbReference type="HAMAP-Rule" id="MF_00347"/>
    </source>
</evidence>
<comment type="catalytic activity">
    <reaction evidence="6 7">
        <text>[phosphate](n) + ATP = [phosphate](n+1) + ADP</text>
        <dbReference type="Rhea" id="RHEA:19573"/>
        <dbReference type="Rhea" id="RHEA-COMP:9859"/>
        <dbReference type="Rhea" id="RHEA-COMP:14280"/>
        <dbReference type="ChEBI" id="CHEBI:16838"/>
        <dbReference type="ChEBI" id="CHEBI:30616"/>
        <dbReference type="ChEBI" id="CHEBI:456216"/>
        <dbReference type="EC" id="2.7.4.1"/>
    </reaction>
</comment>
<dbReference type="InterPro" id="IPR025200">
    <property type="entry name" value="PPK_C_dom2"/>
</dbReference>
<comment type="cofactor">
    <cofactor evidence="6">
        <name>Mg(2+)</name>
        <dbReference type="ChEBI" id="CHEBI:18420"/>
    </cofactor>
</comment>
<reference evidence="12 13" key="2">
    <citation type="submission" date="2021-02" db="EMBL/GenBank/DDBJ databases">
        <title>Sulfurospirillum tamanensis sp. nov.</title>
        <authorList>
            <person name="Frolova A."/>
            <person name="Merkel A."/>
            <person name="Slobodkin A."/>
        </authorList>
    </citation>
    <scope>NUCLEOTIDE SEQUENCE [LARGE SCALE GENOMIC DNA]</scope>
    <source>
        <strain evidence="12 13">T05b</strain>
    </source>
</reference>
<dbReference type="Pfam" id="PF02503">
    <property type="entry name" value="PP_kinase"/>
    <property type="match status" value="1"/>
</dbReference>
<sequence length="701" mass="80159">MAVSLNDPSLYINRELSWLRFNTRVLRESEKTSLPLLERLKFLAIYATNLDEFYMIRIAGLKQLFAAGIVATGADEQAPLDQLREIRRYLAEEKEILESSYHSIVKGLEGENLLIRFYEELDESYKIKADEFFFSNILPVIVPIAVDATHPFPHLNNLSFSVAVKLQDKDRPETNKYGMIRIPRVLPRFYQVADNVYVPIESIVHQHAEEIFPGYQLISSAPFRVTRNADMVIEEEEADDFMMILEQGLKMRRKGAFVRLQIEKDADPDIIEFLNSHMKIFPKDIYSYGMPLNLPALFQIVGNKDFSHLNTPPNSPKTLPPFSSSEPVFNVIERGDVLLAHPYESFDPITRMIKEAAKDPKVISIRMTLYRVEKNSQIIQSLIDAASEGKQVTVMVELKARFDEENNLHWAKELESAGAHVIYGITGFKVHAKVTQIIRQIDGKLRFYMHFGTGNYNASTAKIYTDVSFFTCKEEFAKDSTAFFHILSGFSKNRKLDTLSMSPMQIKNRIIAMINHEATLGSEGHIIAKMNSLVDPDVIKALYNASAQGTKIQLIVRGICCLRPGVEGVSETIEVKSIIGKYLEHARIFFFKNAPVQTYISSADWMPRNLERRLELMTPIMEPALRQKIYEVLQLQLNDNALSWYLGADGEYSKPELAEDAKVIDNHQILEDYINRIYKTVKKDASSSKIDQLTRKLFKES</sequence>
<gene>
    <name evidence="6" type="primary">ppk</name>
    <name evidence="12" type="ORF">JWV37_03725</name>
</gene>
<dbReference type="InterPro" id="IPR041108">
    <property type="entry name" value="PP_kinase_C_1"/>
</dbReference>
<dbReference type="CDD" id="cd09165">
    <property type="entry name" value="PLDc_PaPPK1_C1_like"/>
    <property type="match status" value="1"/>
</dbReference>
<evidence type="ECO:0000256" key="3">
    <source>
        <dbReference type="ARBA" id="ARBA00022741"/>
    </source>
</evidence>
<feature type="binding site" evidence="6">
    <location>
        <position position="464"/>
    </location>
    <ligand>
        <name>ATP</name>
        <dbReference type="ChEBI" id="CHEBI:30616"/>
    </ligand>
</feature>
<comment type="similarity">
    <text evidence="6 7">Belongs to the polyphosphate kinase 1 (PPK1) family.</text>
</comment>
<dbReference type="Proteomes" id="UP000703590">
    <property type="component" value="Unassembled WGS sequence"/>
</dbReference>
<evidence type="ECO:0000259" key="8">
    <source>
        <dbReference type="Pfam" id="PF02503"/>
    </source>
</evidence>
<keyword evidence="6" id="KW-0460">Magnesium</keyword>
<evidence type="ECO:0000313" key="13">
    <source>
        <dbReference type="Proteomes" id="UP000703590"/>
    </source>
</evidence>
<dbReference type="CDD" id="cd09168">
    <property type="entry name" value="PLDc_PaPPK1_C2_like"/>
    <property type="match status" value="1"/>
</dbReference>
<keyword evidence="6" id="KW-0479">Metal-binding</keyword>
<dbReference type="NCBIfam" id="NF003918">
    <property type="entry name" value="PRK05443.1-2"/>
    <property type="match status" value="1"/>
</dbReference>
<dbReference type="GO" id="GO:0008976">
    <property type="term" value="F:polyphosphate kinase activity"/>
    <property type="evidence" value="ECO:0007669"/>
    <property type="project" value="UniProtKB-EC"/>
</dbReference>
<organism evidence="12 13">
    <name type="scientific">Sulfurospirillum tamanense</name>
    <dbReference type="NCBI Taxonomy" id="2813362"/>
    <lineage>
        <taxon>Bacteria</taxon>
        <taxon>Pseudomonadati</taxon>
        <taxon>Campylobacterota</taxon>
        <taxon>Epsilonproteobacteria</taxon>
        <taxon>Campylobacterales</taxon>
        <taxon>Sulfurospirillaceae</taxon>
        <taxon>Sulfurospirillum</taxon>
    </lineage>
</organism>
<feature type="binding site" evidence="6">
    <location>
        <position position="557"/>
    </location>
    <ligand>
        <name>ATP</name>
        <dbReference type="ChEBI" id="CHEBI:30616"/>
    </ligand>
</feature>
<dbReference type="InterPro" id="IPR036832">
    <property type="entry name" value="PPK_N_dom_sf"/>
</dbReference>
<dbReference type="Gene3D" id="3.30.870.10">
    <property type="entry name" value="Endonuclease Chain A"/>
    <property type="match status" value="2"/>
</dbReference>
<dbReference type="RefSeq" id="WP_205458426.1">
    <property type="nucleotide sequence ID" value="NZ_JAFHKK010000005.1"/>
</dbReference>
<reference evidence="12 13" key="3">
    <citation type="submission" date="2021-02" db="EMBL/GenBank/DDBJ databases">
        <authorList>
            <person name="Merkel A.Y."/>
        </authorList>
    </citation>
    <scope>NUCLEOTIDE SEQUENCE [LARGE SCALE GENOMIC DNA]</scope>
    <source>
        <strain evidence="12 13">T05b</strain>
    </source>
</reference>
<dbReference type="InterPro" id="IPR024953">
    <property type="entry name" value="PP_kinase_middle"/>
</dbReference>
<dbReference type="NCBIfam" id="NF003921">
    <property type="entry name" value="PRK05443.2-2"/>
    <property type="match status" value="1"/>
</dbReference>
<feature type="domain" description="Polyphosphate kinase C-terminal" evidence="11">
    <location>
        <begin position="328"/>
        <end position="492"/>
    </location>
</feature>
<evidence type="ECO:0000256" key="2">
    <source>
        <dbReference type="ARBA" id="ARBA00022679"/>
    </source>
</evidence>
<keyword evidence="2 6" id="KW-0808">Transferase</keyword>
<dbReference type="HAMAP" id="MF_00347">
    <property type="entry name" value="Polyphosphate_kinase"/>
    <property type="match status" value="1"/>
</dbReference>
<dbReference type="EC" id="2.7.4.1" evidence="6 7"/>
<feature type="domain" description="Polyphosphate kinase C-terminal" evidence="10">
    <location>
        <begin position="499"/>
        <end position="659"/>
    </location>
</feature>
<feature type="active site" description="Phosphohistidine intermediate" evidence="6">
    <location>
        <position position="431"/>
    </location>
</feature>
<dbReference type="NCBIfam" id="NF003924">
    <property type="entry name" value="PRK05443.3-2"/>
    <property type="match status" value="1"/>
</dbReference>
<keyword evidence="1 6" id="KW-0597">Phosphoprotein</keyword>
<reference evidence="13" key="1">
    <citation type="submission" date="2021-02" db="EMBL/GenBank/DDBJ databases">
        <title>Sulfurospirillum tamanensis sp. nov.</title>
        <authorList>
            <person name="Merkel A.Y."/>
        </authorList>
    </citation>
    <scope>NUCLEOTIDE SEQUENCE [LARGE SCALE GENOMIC DNA]</scope>
    <source>
        <strain evidence="13">T05b</strain>
    </source>
</reference>
<evidence type="ECO:0000259" key="11">
    <source>
        <dbReference type="Pfam" id="PF17941"/>
    </source>
</evidence>
<keyword evidence="3 6" id="KW-0547">Nucleotide-binding</keyword>
<dbReference type="InterPro" id="IPR003414">
    <property type="entry name" value="PP_kinase"/>
</dbReference>
<dbReference type="NCBIfam" id="TIGR03705">
    <property type="entry name" value="poly_P_kin"/>
    <property type="match status" value="1"/>
</dbReference>
<dbReference type="PANTHER" id="PTHR30218">
    <property type="entry name" value="POLYPHOSPHATE KINASE"/>
    <property type="match status" value="1"/>
</dbReference>
<dbReference type="InterPro" id="IPR036830">
    <property type="entry name" value="PP_kinase_middle_dom_sf"/>
</dbReference>
<feature type="binding site" evidence="6">
    <location>
        <position position="49"/>
    </location>
    <ligand>
        <name>ATP</name>
        <dbReference type="ChEBI" id="CHEBI:30616"/>
    </ligand>
</feature>